<sequence>MTMWIVPGAPLNDGQGWRIWCSQKGEGSFVPPAIEVRQGGTMVPVHTEWKLLPPLSGLKRRMGIMSVRLQSSPPPQGATFEIQVGTNNDADVQTFFWSTLPQNVTDKGVTFLFSSCFWQNNDRDGYYRAGMRELKILCQPHFKMLIGDQVYLDWPLYWDMADKEAIQLFGKRYRQYWEDEHYREVLQLNPNFITCDDHEYWNDYPEKQKHLIQAWTDSHCKTYGPVADQLYYQYQQCLNPDEARWYSFVIDPVSFFVTDTRSTRGECRDKGAGHFILDDQWNALEAWQQGLQGPGVLVLGQPLFQKDGNYKDHSLSNFKEDYVRLWRVFERSLGGKNTQGMPHDILILSGDIHTGRYAEAHGPFPDAPYGVPEFIASPAAMISPGNTRPEEPPQRIRVKPNAQGGESVWNIDPQKNVEVMTIQNNVGIVRMFPGSQAGGTPRVRFELELWRLPAKRIELDWDEDPPPQGVGGPLKCVFKKELRLR</sequence>
<dbReference type="Proteomes" id="UP001302494">
    <property type="component" value="Chromosome"/>
</dbReference>
<dbReference type="KEGG" id="nneo:PQG83_19775"/>
<dbReference type="InterPro" id="IPR029052">
    <property type="entry name" value="Metallo-depent_PP-like"/>
</dbReference>
<dbReference type="SUPFAM" id="SSF56300">
    <property type="entry name" value="Metallo-dependent phosphatases"/>
    <property type="match status" value="1"/>
</dbReference>
<evidence type="ECO:0000313" key="3">
    <source>
        <dbReference type="Proteomes" id="UP001302494"/>
    </source>
</evidence>
<dbReference type="AlphaFoldDB" id="A0AA96GHF4"/>
<dbReference type="EMBL" id="CP116968">
    <property type="protein sequence ID" value="WNM61956.1"/>
    <property type="molecule type" value="Genomic_DNA"/>
</dbReference>
<name>A0AA96GHF4_9BACT</name>
<reference evidence="2 3" key="1">
    <citation type="submission" date="2023-01" db="EMBL/GenBank/DDBJ databases">
        <title>Cultivation and genomic characterization of new, ubiquitous marine nitrite-oxidizing bacteria from the Nitrospirales.</title>
        <authorList>
            <person name="Mueller A.J."/>
            <person name="Daebeler A."/>
            <person name="Herbold C.W."/>
            <person name="Kirkegaard R.H."/>
            <person name="Daims H."/>
        </authorList>
    </citation>
    <scope>NUCLEOTIDE SEQUENCE [LARGE SCALE GENOMIC DNA]</scope>
    <source>
        <strain evidence="2 3">DK</strain>
    </source>
</reference>
<evidence type="ECO:0000313" key="2">
    <source>
        <dbReference type="EMBL" id="WNM61956.1"/>
    </source>
</evidence>
<proteinExistence type="predicted"/>
<dbReference type="PANTHER" id="PTHR43606:SF2">
    <property type="entry name" value="ALKALINE PHOSPHATASE FAMILY PROTEIN (AFU_ORTHOLOGUE AFUA_5G03860)"/>
    <property type="match status" value="1"/>
</dbReference>
<organism evidence="2 3">
    <name type="scientific">Candidatus Nitrospira neomarina</name>
    <dbReference type="NCBI Taxonomy" id="3020899"/>
    <lineage>
        <taxon>Bacteria</taxon>
        <taxon>Pseudomonadati</taxon>
        <taxon>Nitrospirota</taxon>
        <taxon>Nitrospiria</taxon>
        <taxon>Nitrospirales</taxon>
        <taxon>Nitrospiraceae</taxon>
        <taxon>Nitrospira</taxon>
    </lineage>
</organism>
<evidence type="ECO:0000259" key="1">
    <source>
        <dbReference type="Pfam" id="PF09423"/>
    </source>
</evidence>
<dbReference type="Gene3D" id="3.60.21.70">
    <property type="entry name" value="PhoD-like phosphatase"/>
    <property type="match status" value="1"/>
</dbReference>
<dbReference type="RefSeq" id="WP_312744735.1">
    <property type="nucleotide sequence ID" value="NZ_CP116968.1"/>
</dbReference>
<dbReference type="Pfam" id="PF09423">
    <property type="entry name" value="PhoD"/>
    <property type="match status" value="1"/>
</dbReference>
<protein>
    <submittedName>
        <fullName evidence="2">Alkaline phosphatase D family protein</fullName>
    </submittedName>
</protein>
<feature type="domain" description="PhoD-like phosphatase metallophosphatase" evidence="1">
    <location>
        <begin position="111"/>
        <end position="269"/>
    </location>
</feature>
<dbReference type="InterPro" id="IPR018946">
    <property type="entry name" value="PhoD-like_MPP"/>
</dbReference>
<keyword evidence="3" id="KW-1185">Reference proteome</keyword>
<dbReference type="PANTHER" id="PTHR43606">
    <property type="entry name" value="PHOSPHATASE, PUTATIVE (AFU_ORTHOLOGUE AFUA_6G08710)-RELATED"/>
    <property type="match status" value="1"/>
</dbReference>
<dbReference type="InterPro" id="IPR052900">
    <property type="entry name" value="Phospholipid_Metab_Enz"/>
</dbReference>
<gene>
    <name evidence="2" type="ORF">PQG83_19775</name>
</gene>
<dbReference type="InterPro" id="IPR038607">
    <property type="entry name" value="PhoD-like_sf"/>
</dbReference>
<accession>A0AA96GHF4</accession>